<dbReference type="GO" id="GO:0005886">
    <property type="term" value="C:plasma membrane"/>
    <property type="evidence" value="ECO:0007669"/>
    <property type="project" value="TreeGrafter"/>
</dbReference>
<sequence length="314" mass="35183">MPSKNTPNIARLGDSANQLAIIRQATADWQQNSNPFTVLSRRMATSLVLEELIAIFTEVLETLVRFDQLTYRHRIGKQDLVFRSGLGGQHRCEYRLSLQGEHYGELTLARRHRFDEVELTAIEQMLAIAICPIRNACQYAVIEQATLTDSLTSAPNKRALDLALSQACSVAERHRENYSLIICDLDHFKQVNDTYGHVIGDHLLKAAAREIELAVRSSDQSYRFGGEEFAVLLPHTEEKDAQVVAERIRRRIANLTVDCGDDDVTVTVSAGVATRQRNESPEQWLARADEALYRAKSCGRNCTSIASRIARSTG</sequence>
<dbReference type="InterPro" id="IPR029787">
    <property type="entry name" value="Nucleotide_cyclase"/>
</dbReference>
<organism evidence="5 6">
    <name type="scientific">Marinobacter mobilis</name>
    <dbReference type="NCBI Taxonomy" id="488533"/>
    <lineage>
        <taxon>Bacteria</taxon>
        <taxon>Pseudomonadati</taxon>
        <taxon>Pseudomonadota</taxon>
        <taxon>Gammaproteobacteria</taxon>
        <taxon>Pseudomonadales</taxon>
        <taxon>Marinobacteraceae</taxon>
        <taxon>Marinobacter</taxon>
    </lineage>
</organism>
<keyword evidence="6" id="KW-1185">Reference proteome</keyword>
<dbReference type="SUPFAM" id="SSF55073">
    <property type="entry name" value="Nucleotide cyclase"/>
    <property type="match status" value="1"/>
</dbReference>
<dbReference type="InterPro" id="IPR050469">
    <property type="entry name" value="Diguanylate_Cyclase"/>
</dbReference>
<dbReference type="GO" id="GO:0052621">
    <property type="term" value="F:diguanylate cyclase activity"/>
    <property type="evidence" value="ECO:0007669"/>
    <property type="project" value="UniProtKB-EC"/>
</dbReference>
<dbReference type="PANTHER" id="PTHR45138:SF9">
    <property type="entry name" value="DIGUANYLATE CYCLASE DGCM-RELATED"/>
    <property type="match status" value="1"/>
</dbReference>
<evidence type="ECO:0000256" key="3">
    <source>
        <dbReference type="ARBA" id="ARBA00034247"/>
    </source>
</evidence>
<evidence type="ECO:0000256" key="2">
    <source>
        <dbReference type="ARBA" id="ARBA00012528"/>
    </source>
</evidence>
<comment type="catalytic activity">
    <reaction evidence="3">
        <text>2 GTP = 3',3'-c-di-GMP + 2 diphosphate</text>
        <dbReference type="Rhea" id="RHEA:24898"/>
        <dbReference type="ChEBI" id="CHEBI:33019"/>
        <dbReference type="ChEBI" id="CHEBI:37565"/>
        <dbReference type="ChEBI" id="CHEBI:58805"/>
        <dbReference type="EC" id="2.7.7.65"/>
    </reaction>
</comment>
<dbReference type="CDD" id="cd01949">
    <property type="entry name" value="GGDEF"/>
    <property type="match status" value="1"/>
</dbReference>
<dbReference type="PROSITE" id="PS50887">
    <property type="entry name" value="GGDEF"/>
    <property type="match status" value="1"/>
</dbReference>
<dbReference type="EC" id="2.7.7.65" evidence="2"/>
<feature type="domain" description="GGDEF" evidence="4">
    <location>
        <begin position="176"/>
        <end position="308"/>
    </location>
</feature>
<dbReference type="Pfam" id="PF00990">
    <property type="entry name" value="GGDEF"/>
    <property type="match status" value="1"/>
</dbReference>
<comment type="cofactor">
    <cofactor evidence="1">
        <name>Mg(2+)</name>
        <dbReference type="ChEBI" id="CHEBI:18420"/>
    </cofactor>
</comment>
<dbReference type="Gene3D" id="3.30.70.270">
    <property type="match status" value="1"/>
</dbReference>
<dbReference type="AlphaFoldDB" id="A0A1H3BM22"/>
<reference evidence="5 6" key="1">
    <citation type="submission" date="2016-10" db="EMBL/GenBank/DDBJ databases">
        <authorList>
            <person name="de Groot N.N."/>
        </authorList>
    </citation>
    <scope>NUCLEOTIDE SEQUENCE [LARGE SCALE GENOMIC DNA]</scope>
    <source>
        <strain evidence="5 6">CGMCC 1.7059</strain>
    </source>
</reference>
<dbReference type="NCBIfam" id="TIGR00254">
    <property type="entry name" value="GGDEF"/>
    <property type="match status" value="1"/>
</dbReference>
<evidence type="ECO:0000259" key="4">
    <source>
        <dbReference type="PROSITE" id="PS50887"/>
    </source>
</evidence>
<dbReference type="FunFam" id="3.30.70.270:FF:000001">
    <property type="entry name" value="Diguanylate cyclase domain protein"/>
    <property type="match status" value="1"/>
</dbReference>
<evidence type="ECO:0000256" key="1">
    <source>
        <dbReference type="ARBA" id="ARBA00001946"/>
    </source>
</evidence>
<dbReference type="InterPro" id="IPR000160">
    <property type="entry name" value="GGDEF_dom"/>
</dbReference>
<dbReference type="InterPro" id="IPR043128">
    <property type="entry name" value="Rev_trsase/Diguanyl_cyclase"/>
</dbReference>
<dbReference type="EMBL" id="FNNE01000009">
    <property type="protein sequence ID" value="SDX42835.1"/>
    <property type="molecule type" value="Genomic_DNA"/>
</dbReference>
<dbReference type="STRING" id="488533.SAMN04487960_10980"/>
<gene>
    <name evidence="5" type="ORF">SAMN04487960_10980</name>
</gene>
<dbReference type="GO" id="GO:1902201">
    <property type="term" value="P:negative regulation of bacterial-type flagellum-dependent cell motility"/>
    <property type="evidence" value="ECO:0007669"/>
    <property type="project" value="TreeGrafter"/>
</dbReference>
<dbReference type="RefSeq" id="WP_091815976.1">
    <property type="nucleotide sequence ID" value="NZ_FNNE01000009.1"/>
</dbReference>
<evidence type="ECO:0000313" key="5">
    <source>
        <dbReference type="EMBL" id="SDX42835.1"/>
    </source>
</evidence>
<dbReference type="PANTHER" id="PTHR45138">
    <property type="entry name" value="REGULATORY COMPONENTS OF SENSORY TRANSDUCTION SYSTEM"/>
    <property type="match status" value="1"/>
</dbReference>
<proteinExistence type="predicted"/>
<evidence type="ECO:0000313" key="6">
    <source>
        <dbReference type="Proteomes" id="UP000199675"/>
    </source>
</evidence>
<accession>A0A1H3BM22</accession>
<name>A0A1H3BM22_9GAMM</name>
<dbReference type="SMART" id="SM00267">
    <property type="entry name" value="GGDEF"/>
    <property type="match status" value="1"/>
</dbReference>
<dbReference type="GO" id="GO:0043709">
    <property type="term" value="P:cell adhesion involved in single-species biofilm formation"/>
    <property type="evidence" value="ECO:0007669"/>
    <property type="project" value="TreeGrafter"/>
</dbReference>
<dbReference type="Proteomes" id="UP000199675">
    <property type="component" value="Unassembled WGS sequence"/>
</dbReference>
<protein>
    <recommendedName>
        <fullName evidence="2">diguanylate cyclase</fullName>
        <ecNumber evidence="2">2.7.7.65</ecNumber>
    </recommendedName>
</protein>
<dbReference type="OrthoDB" id="9812260at2"/>